<evidence type="ECO:0000313" key="1">
    <source>
        <dbReference type="EMBL" id="MFC6438894.1"/>
    </source>
</evidence>
<keyword evidence="2" id="KW-1185">Reference proteome</keyword>
<gene>
    <name evidence="1" type="ORF">ACFP85_01835</name>
</gene>
<dbReference type="InterPro" id="IPR011978">
    <property type="entry name" value="YgfB-like"/>
</dbReference>
<dbReference type="InterPro" id="IPR036255">
    <property type="entry name" value="YgfB-like_sf"/>
</dbReference>
<dbReference type="RefSeq" id="WP_165490773.1">
    <property type="nucleotide sequence ID" value="NZ_JBHSUS010000001.1"/>
</dbReference>
<protein>
    <submittedName>
        <fullName evidence="1">UPF0149 family protein</fullName>
    </submittedName>
</protein>
<dbReference type="SUPFAM" id="SSF101327">
    <property type="entry name" value="YgfB-like"/>
    <property type="match status" value="1"/>
</dbReference>
<proteinExistence type="predicted"/>
<comment type="caution">
    <text evidence="1">The sequence shown here is derived from an EMBL/GenBank/DDBJ whole genome shotgun (WGS) entry which is preliminary data.</text>
</comment>
<organism evidence="1 2">
    <name type="scientific">Pseudobowmanella zhangzhouensis</name>
    <dbReference type="NCBI Taxonomy" id="1537679"/>
    <lineage>
        <taxon>Bacteria</taxon>
        <taxon>Pseudomonadati</taxon>
        <taxon>Pseudomonadota</taxon>
        <taxon>Gammaproteobacteria</taxon>
        <taxon>Alteromonadales</taxon>
        <taxon>Alteromonadaceae</taxon>
    </lineage>
</organism>
<dbReference type="Pfam" id="PF03695">
    <property type="entry name" value="UPF0149"/>
    <property type="match status" value="1"/>
</dbReference>
<dbReference type="EMBL" id="JBHSUS010000001">
    <property type="protein sequence ID" value="MFC6438894.1"/>
    <property type="molecule type" value="Genomic_DNA"/>
</dbReference>
<name>A0ABW1XFU1_9ALTE</name>
<dbReference type="Proteomes" id="UP001596364">
    <property type="component" value="Unassembled WGS sequence"/>
</dbReference>
<evidence type="ECO:0000313" key="2">
    <source>
        <dbReference type="Proteomes" id="UP001596364"/>
    </source>
</evidence>
<reference evidence="2" key="1">
    <citation type="journal article" date="2019" name="Int. J. Syst. Evol. Microbiol.">
        <title>The Global Catalogue of Microorganisms (GCM) 10K type strain sequencing project: providing services to taxonomists for standard genome sequencing and annotation.</title>
        <authorList>
            <consortium name="The Broad Institute Genomics Platform"/>
            <consortium name="The Broad Institute Genome Sequencing Center for Infectious Disease"/>
            <person name="Wu L."/>
            <person name="Ma J."/>
        </authorList>
    </citation>
    <scope>NUCLEOTIDE SEQUENCE [LARGE SCALE GENOMIC DNA]</scope>
    <source>
        <strain evidence="2">CGMCC 1.16031</strain>
    </source>
</reference>
<sequence length="203" mass="22752">MTNPLQNLYESLPFLRPPAAIDGIIFAVAVAPEIPLPSTWWPWTLASHPGQLGDEQLQLLGDELLLRLRDYLDQQLHDAFVLPDYLADDAQLAHWCAGVLLAQGQLSESWKSAWQMAQHKRPAEFADWQARVRRALKCLKVFARQQDLTAGLSEAELRGLKQALPDMLRDLIRVSGDLAALLPGQLEQFSAEDLAEQLLPNQT</sequence>
<accession>A0ABW1XFU1</accession>